<feature type="domain" description="Alpha-carbonic anhydrase" evidence="8">
    <location>
        <begin position="26"/>
        <end position="250"/>
    </location>
</feature>
<keyword evidence="7" id="KW-0732">Signal</keyword>
<evidence type="ECO:0000256" key="7">
    <source>
        <dbReference type="SAM" id="SignalP"/>
    </source>
</evidence>
<evidence type="ECO:0000256" key="2">
    <source>
        <dbReference type="ARBA" id="ARBA00012925"/>
    </source>
</evidence>
<dbReference type="GO" id="GO:0004089">
    <property type="term" value="F:carbonate dehydratase activity"/>
    <property type="evidence" value="ECO:0007669"/>
    <property type="project" value="UniProtKB-EC"/>
</dbReference>
<sequence>MCVLPVVAGLLVQVSVPAAVAEEARPVWSYSGSTGPEHWGELSAAYVACAQGRSQSPVDMAAAAPLGYTPLVFQYRSHLLEILNTGNGVRVITPPGSALLVRGSAFDLERLEFHIPGEHRFQGARADAELQLVHRDSRGGSVIVAVPLKAGRRENRILSRILEHFPMRAGERVRHRQVGINPLFLLPSGRSYYRYEGSLTTPPCTESALWYVLSEPLIISPAQLERIREAIGFNARPAQPLNGRVVNLMRR</sequence>
<dbReference type="CDD" id="cd03124">
    <property type="entry name" value="alpha_CA_prokaryotic_like"/>
    <property type="match status" value="1"/>
</dbReference>
<dbReference type="PANTHER" id="PTHR18952">
    <property type="entry name" value="CARBONIC ANHYDRASE"/>
    <property type="match status" value="1"/>
</dbReference>
<accession>A0A6M0K3V1</accession>
<protein>
    <recommendedName>
        <fullName evidence="2">carbonic anhydrase</fullName>
        <ecNumber evidence="2">4.2.1.1</ecNumber>
    </recommendedName>
</protein>
<keyword evidence="4" id="KW-0862">Zinc</keyword>
<dbReference type="GO" id="GO:0008270">
    <property type="term" value="F:zinc ion binding"/>
    <property type="evidence" value="ECO:0007669"/>
    <property type="project" value="InterPro"/>
</dbReference>
<dbReference type="SUPFAM" id="SSF51069">
    <property type="entry name" value="Carbonic anhydrase"/>
    <property type="match status" value="1"/>
</dbReference>
<dbReference type="SMART" id="SM01057">
    <property type="entry name" value="Carb_anhydrase"/>
    <property type="match status" value="1"/>
</dbReference>
<evidence type="ECO:0000259" key="8">
    <source>
        <dbReference type="PROSITE" id="PS51144"/>
    </source>
</evidence>
<reference evidence="9 10" key="1">
    <citation type="submission" date="2020-02" db="EMBL/GenBank/DDBJ databases">
        <title>Genome sequences of Thiorhodococcus mannitoliphagus and Thiorhodococcus minor, purple sulfur photosynthetic bacteria in the gammaproteobacterial family, Chromatiaceae.</title>
        <authorList>
            <person name="Aviles F.A."/>
            <person name="Meyer T.E."/>
            <person name="Kyndt J.A."/>
        </authorList>
    </citation>
    <scope>NUCLEOTIDE SEQUENCE [LARGE SCALE GENOMIC DNA]</scope>
    <source>
        <strain evidence="9 10">DSM 11518</strain>
    </source>
</reference>
<evidence type="ECO:0000256" key="1">
    <source>
        <dbReference type="ARBA" id="ARBA00010718"/>
    </source>
</evidence>
<dbReference type="InterPro" id="IPR001148">
    <property type="entry name" value="CA_dom"/>
</dbReference>
<keyword evidence="5" id="KW-0456">Lyase</keyword>
<comment type="caution">
    <text evidence="9">The sequence shown here is derived from an EMBL/GenBank/DDBJ whole genome shotgun (WGS) entry which is preliminary data.</text>
</comment>
<feature type="chain" id="PRO_5027004027" description="carbonic anhydrase" evidence="7">
    <location>
        <begin position="22"/>
        <end position="251"/>
    </location>
</feature>
<feature type="signal peptide" evidence="7">
    <location>
        <begin position="1"/>
        <end position="21"/>
    </location>
</feature>
<dbReference type="PANTHER" id="PTHR18952:SF265">
    <property type="entry name" value="CARBONIC ANHYDRASE"/>
    <property type="match status" value="1"/>
</dbReference>
<dbReference type="InterPro" id="IPR036398">
    <property type="entry name" value="CA_dom_sf"/>
</dbReference>
<dbReference type="PROSITE" id="PS51144">
    <property type="entry name" value="ALPHA_CA_2"/>
    <property type="match status" value="1"/>
</dbReference>
<organism evidence="9 10">
    <name type="scientific">Thiorhodococcus minor</name>
    <dbReference type="NCBI Taxonomy" id="57489"/>
    <lineage>
        <taxon>Bacteria</taxon>
        <taxon>Pseudomonadati</taxon>
        <taxon>Pseudomonadota</taxon>
        <taxon>Gammaproteobacteria</taxon>
        <taxon>Chromatiales</taxon>
        <taxon>Chromatiaceae</taxon>
        <taxon>Thiorhodococcus</taxon>
    </lineage>
</organism>
<evidence type="ECO:0000256" key="5">
    <source>
        <dbReference type="ARBA" id="ARBA00023239"/>
    </source>
</evidence>
<dbReference type="EMBL" id="JAAIJQ010000046">
    <property type="protein sequence ID" value="NEV63287.1"/>
    <property type="molecule type" value="Genomic_DNA"/>
</dbReference>
<evidence type="ECO:0000256" key="6">
    <source>
        <dbReference type="ARBA" id="ARBA00048348"/>
    </source>
</evidence>
<evidence type="ECO:0000256" key="4">
    <source>
        <dbReference type="ARBA" id="ARBA00022833"/>
    </source>
</evidence>
<gene>
    <name evidence="9" type="ORF">G3446_15570</name>
</gene>
<comment type="catalytic activity">
    <reaction evidence="6">
        <text>hydrogencarbonate + H(+) = CO2 + H2O</text>
        <dbReference type="Rhea" id="RHEA:10748"/>
        <dbReference type="ChEBI" id="CHEBI:15377"/>
        <dbReference type="ChEBI" id="CHEBI:15378"/>
        <dbReference type="ChEBI" id="CHEBI:16526"/>
        <dbReference type="ChEBI" id="CHEBI:17544"/>
        <dbReference type="EC" id="4.2.1.1"/>
    </reaction>
</comment>
<evidence type="ECO:0000313" key="10">
    <source>
        <dbReference type="Proteomes" id="UP000483379"/>
    </source>
</evidence>
<name>A0A6M0K3V1_9GAMM</name>
<dbReference type="EC" id="4.2.1.1" evidence="2"/>
<dbReference type="Pfam" id="PF00194">
    <property type="entry name" value="Carb_anhydrase"/>
    <property type="match status" value="1"/>
</dbReference>
<evidence type="ECO:0000256" key="3">
    <source>
        <dbReference type="ARBA" id="ARBA00022723"/>
    </source>
</evidence>
<keyword evidence="10" id="KW-1185">Reference proteome</keyword>
<dbReference type="AlphaFoldDB" id="A0A6M0K3V1"/>
<dbReference type="Proteomes" id="UP000483379">
    <property type="component" value="Unassembled WGS sequence"/>
</dbReference>
<proteinExistence type="inferred from homology"/>
<dbReference type="Gene3D" id="3.10.200.10">
    <property type="entry name" value="Alpha carbonic anhydrase"/>
    <property type="match status" value="1"/>
</dbReference>
<dbReference type="InterPro" id="IPR041891">
    <property type="entry name" value="Alpha_CA_prokaryot-like"/>
</dbReference>
<comment type="similarity">
    <text evidence="1">Belongs to the alpha-carbonic anhydrase family.</text>
</comment>
<dbReference type="InterPro" id="IPR023561">
    <property type="entry name" value="Carbonic_anhydrase_a-class"/>
</dbReference>
<keyword evidence="3" id="KW-0479">Metal-binding</keyword>
<evidence type="ECO:0000313" key="9">
    <source>
        <dbReference type="EMBL" id="NEV63287.1"/>
    </source>
</evidence>